<dbReference type="PANTHER" id="PTHR13348:SF0">
    <property type="entry name" value="RIBONUCLEASE P PROTEIN SUBUNIT P29"/>
    <property type="match status" value="1"/>
</dbReference>
<dbReference type="PANTHER" id="PTHR13348">
    <property type="entry name" value="RIBONUCLEASE P SUBUNIT P29"/>
    <property type="match status" value="1"/>
</dbReference>
<protein>
    <submittedName>
        <fullName evidence="1">Uncharacterized protein</fullName>
    </submittedName>
</protein>
<dbReference type="GO" id="GO:0006364">
    <property type="term" value="P:rRNA processing"/>
    <property type="evidence" value="ECO:0007669"/>
    <property type="project" value="TreeGrafter"/>
</dbReference>
<accession>A0A7S2WKN2</accession>
<dbReference type="AlphaFoldDB" id="A0A7S2WKN2"/>
<dbReference type="EMBL" id="HBHK01017775">
    <property type="protein sequence ID" value="CAD9692280.1"/>
    <property type="molecule type" value="Transcribed_RNA"/>
</dbReference>
<gene>
    <name evidence="1" type="ORF">QSP1433_LOCUS11286</name>
</gene>
<dbReference type="InterPro" id="IPR036980">
    <property type="entry name" value="RNase_P/MRP_Rpp29_sf"/>
</dbReference>
<proteinExistence type="predicted"/>
<organism evidence="1">
    <name type="scientific">Mucochytrium quahogii</name>
    <dbReference type="NCBI Taxonomy" id="96639"/>
    <lineage>
        <taxon>Eukaryota</taxon>
        <taxon>Sar</taxon>
        <taxon>Stramenopiles</taxon>
        <taxon>Bigyra</taxon>
        <taxon>Labyrinthulomycetes</taxon>
        <taxon>Thraustochytrida</taxon>
        <taxon>Thraustochytriidae</taxon>
        <taxon>Mucochytrium</taxon>
    </lineage>
</organism>
<dbReference type="GO" id="GO:0033204">
    <property type="term" value="F:ribonuclease P RNA binding"/>
    <property type="evidence" value="ECO:0007669"/>
    <property type="project" value="InterPro"/>
</dbReference>
<evidence type="ECO:0000313" key="1">
    <source>
        <dbReference type="EMBL" id="CAD9692280.1"/>
    </source>
</evidence>
<reference evidence="1" key="1">
    <citation type="submission" date="2021-01" db="EMBL/GenBank/DDBJ databases">
        <authorList>
            <person name="Corre E."/>
            <person name="Pelletier E."/>
            <person name="Niang G."/>
            <person name="Scheremetjew M."/>
            <person name="Finn R."/>
            <person name="Kale V."/>
            <person name="Holt S."/>
            <person name="Cochrane G."/>
            <person name="Meng A."/>
            <person name="Brown T."/>
            <person name="Cohen L."/>
        </authorList>
    </citation>
    <scope>NUCLEOTIDE SEQUENCE</scope>
    <source>
        <strain evidence="1">NY070348D</strain>
    </source>
</reference>
<sequence length="201" mass="23214">MASKTSGSLQERTKLFDFVKRNSPEGEWSKLQHALRNKAVVLDNAPKEVGKMQRAALKRERKIKNARTHRLTKKKRKELFDHHLSTIEYKDLSSLHDQWTQQNQSIWEQMAGSYKKESFDEVCLAKSRQRDFISKTDLTGAEIRVVHANGSPSKVRGIILDISANTVLVVTKANMKRRFPRKGTKFHLVSCDIYFWGDSLK</sequence>
<dbReference type="Gene3D" id="2.30.30.210">
    <property type="entry name" value="Ribonuclease P/MRP, subunit p29"/>
    <property type="match status" value="1"/>
</dbReference>
<dbReference type="GO" id="GO:0001682">
    <property type="term" value="P:tRNA 5'-leader removal"/>
    <property type="evidence" value="ECO:0007669"/>
    <property type="project" value="InterPro"/>
</dbReference>
<dbReference type="GO" id="GO:0000172">
    <property type="term" value="C:ribonuclease MRP complex"/>
    <property type="evidence" value="ECO:0007669"/>
    <property type="project" value="InterPro"/>
</dbReference>
<dbReference type="InterPro" id="IPR016848">
    <property type="entry name" value="RNase_P/MRP_Rpp29-subunit"/>
</dbReference>
<dbReference type="GO" id="GO:0030677">
    <property type="term" value="C:ribonuclease P complex"/>
    <property type="evidence" value="ECO:0007669"/>
    <property type="project" value="InterPro"/>
</dbReference>
<name>A0A7S2WKN2_9STRA</name>